<accession>A0A833RNC4</accession>
<evidence type="ECO:0000313" key="2">
    <source>
        <dbReference type="Proteomes" id="UP000623129"/>
    </source>
</evidence>
<proteinExistence type="predicted"/>
<dbReference type="EMBL" id="SWLB01000006">
    <property type="protein sequence ID" value="KAF3337489.1"/>
    <property type="molecule type" value="Genomic_DNA"/>
</dbReference>
<dbReference type="AlphaFoldDB" id="A0A833RNC4"/>
<protein>
    <submittedName>
        <fullName evidence="1">Uncharacterized protein</fullName>
    </submittedName>
</protein>
<name>A0A833RNC4_9POAL</name>
<dbReference type="PANTHER" id="PTHR34461:SF4">
    <property type="entry name" value="OS01G0101800 PROTEIN"/>
    <property type="match status" value="1"/>
</dbReference>
<dbReference type="PANTHER" id="PTHR34461">
    <property type="entry name" value="EXPRESSED PROTEIN"/>
    <property type="match status" value="1"/>
</dbReference>
<organism evidence="1 2">
    <name type="scientific">Carex littledalei</name>
    <dbReference type="NCBI Taxonomy" id="544730"/>
    <lineage>
        <taxon>Eukaryota</taxon>
        <taxon>Viridiplantae</taxon>
        <taxon>Streptophyta</taxon>
        <taxon>Embryophyta</taxon>
        <taxon>Tracheophyta</taxon>
        <taxon>Spermatophyta</taxon>
        <taxon>Magnoliopsida</taxon>
        <taxon>Liliopsida</taxon>
        <taxon>Poales</taxon>
        <taxon>Cyperaceae</taxon>
        <taxon>Cyperoideae</taxon>
        <taxon>Cariceae</taxon>
        <taxon>Carex</taxon>
        <taxon>Carex subgen. Euthyceras</taxon>
    </lineage>
</organism>
<gene>
    <name evidence="1" type="ORF">FCM35_KLT18076</name>
</gene>
<dbReference type="Proteomes" id="UP000623129">
    <property type="component" value="Unassembled WGS sequence"/>
</dbReference>
<sequence length="180" mass="20038">MEILCSPQLVTSLSSVQGTLTIDELAGGNVHKRGDIGASTKMGEIKRDHTGGCKGICMCLDCVLFRTNAERSFEFSKRQLNEADEVVRGLVTEICSLRRVLEKFNGNRCSDCSQVYQDELIKAACERASLSEKVATLLTKQMYMDLDAHCKLPVARVEFSDCIDQRIILSLLETNPREKS</sequence>
<reference evidence="1" key="1">
    <citation type="submission" date="2020-01" db="EMBL/GenBank/DDBJ databases">
        <title>Genome sequence of Kobresia littledalei, the first chromosome-level genome in the family Cyperaceae.</title>
        <authorList>
            <person name="Qu G."/>
        </authorList>
    </citation>
    <scope>NUCLEOTIDE SEQUENCE</scope>
    <source>
        <strain evidence="1">C.B.Clarke</strain>
        <tissue evidence="1">Leaf</tissue>
    </source>
</reference>
<dbReference type="OrthoDB" id="766405at2759"/>
<comment type="caution">
    <text evidence="1">The sequence shown here is derived from an EMBL/GenBank/DDBJ whole genome shotgun (WGS) entry which is preliminary data.</text>
</comment>
<keyword evidence="2" id="KW-1185">Reference proteome</keyword>
<evidence type="ECO:0000313" key="1">
    <source>
        <dbReference type="EMBL" id="KAF3337489.1"/>
    </source>
</evidence>